<gene>
    <name evidence="1" type="ORF">Prudu_009677</name>
</gene>
<feature type="non-terminal residue" evidence="1">
    <location>
        <position position="1"/>
    </location>
</feature>
<accession>A0A4Y1R6N5</accession>
<sequence length="86" mass="9561">TLYIQRSKTHPNSQRPIRPLDLIDREREGVGIDGEFGGVSVGRAIAGEFGEGMMHPVDPVKARIQSRAILCESQMVVHTLTRDVTY</sequence>
<reference evidence="1" key="1">
    <citation type="journal article" date="2019" name="Science">
        <title>Mutation of a bHLH transcription factor allowed almond domestication.</title>
        <authorList>
            <person name="Sanchez-Perez R."/>
            <person name="Pavan S."/>
            <person name="Mazzeo R."/>
            <person name="Moldovan C."/>
            <person name="Aiese Cigliano R."/>
            <person name="Del Cueto J."/>
            <person name="Ricciardi F."/>
            <person name="Lotti C."/>
            <person name="Ricciardi L."/>
            <person name="Dicenta F."/>
            <person name="Lopez-Marques R.L."/>
            <person name="Lindberg Moller B."/>
        </authorList>
    </citation>
    <scope>NUCLEOTIDE SEQUENCE</scope>
</reference>
<name>A0A4Y1R6N5_PRUDU</name>
<dbReference type="AlphaFoldDB" id="A0A4Y1R6N5"/>
<proteinExistence type="predicted"/>
<evidence type="ECO:0000313" key="1">
    <source>
        <dbReference type="EMBL" id="BBG99848.1"/>
    </source>
</evidence>
<dbReference type="EMBL" id="AP019299">
    <property type="protein sequence ID" value="BBG99848.1"/>
    <property type="molecule type" value="Genomic_DNA"/>
</dbReference>
<protein>
    <submittedName>
        <fullName evidence="1">Uncharacterized protein</fullName>
    </submittedName>
</protein>
<organism evidence="1">
    <name type="scientific">Prunus dulcis</name>
    <name type="common">Almond</name>
    <name type="synonym">Amygdalus dulcis</name>
    <dbReference type="NCBI Taxonomy" id="3755"/>
    <lineage>
        <taxon>Eukaryota</taxon>
        <taxon>Viridiplantae</taxon>
        <taxon>Streptophyta</taxon>
        <taxon>Embryophyta</taxon>
        <taxon>Tracheophyta</taxon>
        <taxon>Spermatophyta</taxon>
        <taxon>Magnoliopsida</taxon>
        <taxon>eudicotyledons</taxon>
        <taxon>Gunneridae</taxon>
        <taxon>Pentapetalae</taxon>
        <taxon>rosids</taxon>
        <taxon>fabids</taxon>
        <taxon>Rosales</taxon>
        <taxon>Rosaceae</taxon>
        <taxon>Amygdaloideae</taxon>
        <taxon>Amygdaleae</taxon>
        <taxon>Prunus</taxon>
    </lineage>
</organism>